<dbReference type="EC" id="1.14.14.149" evidence="12"/>
<dbReference type="Gene3D" id="1.10.630.10">
    <property type="entry name" value="Cytochrome P450"/>
    <property type="match status" value="1"/>
</dbReference>
<accession>A0A2P6SET6</accession>
<sequence>MSCWASWGLKNLRTKSDAQTSRPSYWTCSLPQWTHRQQQLGEVGVLGHGGVKETLRLHPVAPLLLPYQSTEDYTVNRFHISKKSRIMINVWSIGRDPNAWTEAEKFIPEKFVDSSIDLRENHFELLPFGSGQRRCPGIQLGLTVVQLVVA</sequence>
<keyword evidence="7 10" id="KW-0408">Iron</keyword>
<dbReference type="PROSITE" id="PS00086">
    <property type="entry name" value="CYTOCHROME_P450"/>
    <property type="match status" value="1"/>
</dbReference>
<comment type="similarity">
    <text evidence="3 11">Belongs to the cytochrome P450 family.</text>
</comment>
<dbReference type="PANTHER" id="PTHR47943">
    <property type="entry name" value="CYTOCHROME P450 93A3-LIKE"/>
    <property type="match status" value="1"/>
</dbReference>
<dbReference type="PANTHER" id="PTHR47943:SF2">
    <property type="entry name" value="CYTOCHROME P450"/>
    <property type="match status" value="1"/>
</dbReference>
<dbReference type="InterPro" id="IPR036396">
    <property type="entry name" value="Cyt_P450_sf"/>
</dbReference>
<name>A0A2P6SET6_ROSCH</name>
<keyword evidence="9" id="KW-0472">Membrane</keyword>
<dbReference type="InterPro" id="IPR002401">
    <property type="entry name" value="Cyt_P450_E_grp-I"/>
</dbReference>
<evidence type="ECO:0000256" key="7">
    <source>
        <dbReference type="ARBA" id="ARBA00023004"/>
    </source>
</evidence>
<feature type="binding site" description="axial binding residue" evidence="10">
    <location>
        <position position="135"/>
    </location>
    <ligand>
        <name>heme</name>
        <dbReference type="ChEBI" id="CHEBI:30413"/>
    </ligand>
    <ligandPart>
        <name>Fe</name>
        <dbReference type="ChEBI" id="CHEBI:18248"/>
    </ligandPart>
</feature>
<evidence type="ECO:0000256" key="2">
    <source>
        <dbReference type="ARBA" id="ARBA00004370"/>
    </source>
</evidence>
<dbReference type="EMBL" id="PDCK01000039">
    <property type="protein sequence ID" value="PRQ57184.1"/>
    <property type="molecule type" value="Genomic_DNA"/>
</dbReference>
<dbReference type="GO" id="GO:0016020">
    <property type="term" value="C:membrane"/>
    <property type="evidence" value="ECO:0007669"/>
    <property type="project" value="UniProtKB-SubCell"/>
</dbReference>
<dbReference type="AlphaFoldDB" id="A0A2P6SET6"/>
<evidence type="ECO:0000256" key="6">
    <source>
        <dbReference type="ARBA" id="ARBA00023002"/>
    </source>
</evidence>
<keyword evidence="13" id="KW-1185">Reference proteome</keyword>
<comment type="caution">
    <text evidence="12">The sequence shown here is derived from an EMBL/GenBank/DDBJ whole genome shotgun (WGS) entry which is preliminary data.</text>
</comment>
<dbReference type="GO" id="GO:0005506">
    <property type="term" value="F:iron ion binding"/>
    <property type="evidence" value="ECO:0007669"/>
    <property type="project" value="InterPro"/>
</dbReference>
<evidence type="ECO:0000256" key="1">
    <source>
        <dbReference type="ARBA" id="ARBA00001971"/>
    </source>
</evidence>
<dbReference type="InterPro" id="IPR001128">
    <property type="entry name" value="Cyt_P450"/>
</dbReference>
<evidence type="ECO:0000256" key="8">
    <source>
        <dbReference type="ARBA" id="ARBA00023033"/>
    </source>
</evidence>
<comment type="subcellular location">
    <subcellularLocation>
        <location evidence="2">Membrane</location>
    </subcellularLocation>
</comment>
<protein>
    <submittedName>
        <fullName evidence="12">Putative 5-epiaristolochene 1,3-dihydroxylase</fullName>
        <ecNumber evidence="12">1.14.14.149</ecNumber>
    </submittedName>
</protein>
<dbReference type="STRING" id="74649.A0A2P6SET6"/>
<dbReference type="Pfam" id="PF00067">
    <property type="entry name" value="p450"/>
    <property type="match status" value="1"/>
</dbReference>
<dbReference type="GO" id="GO:0102170">
    <property type="term" value="F:5-epi-aristolochene-1,3-dihydroxylase activity"/>
    <property type="evidence" value="ECO:0007669"/>
    <property type="project" value="UniProtKB-EC"/>
</dbReference>
<keyword evidence="4 10" id="KW-0349">Heme</keyword>
<dbReference type="GO" id="GO:0020037">
    <property type="term" value="F:heme binding"/>
    <property type="evidence" value="ECO:0007669"/>
    <property type="project" value="InterPro"/>
</dbReference>
<evidence type="ECO:0000256" key="4">
    <source>
        <dbReference type="ARBA" id="ARBA00022617"/>
    </source>
</evidence>
<evidence type="ECO:0000256" key="10">
    <source>
        <dbReference type="PIRSR" id="PIRSR602401-1"/>
    </source>
</evidence>
<evidence type="ECO:0000256" key="3">
    <source>
        <dbReference type="ARBA" id="ARBA00010617"/>
    </source>
</evidence>
<dbReference type="Proteomes" id="UP000238479">
    <property type="component" value="Chromosome 1"/>
</dbReference>
<keyword evidence="5 10" id="KW-0479">Metal-binding</keyword>
<organism evidence="12 13">
    <name type="scientific">Rosa chinensis</name>
    <name type="common">China rose</name>
    <dbReference type="NCBI Taxonomy" id="74649"/>
    <lineage>
        <taxon>Eukaryota</taxon>
        <taxon>Viridiplantae</taxon>
        <taxon>Streptophyta</taxon>
        <taxon>Embryophyta</taxon>
        <taxon>Tracheophyta</taxon>
        <taxon>Spermatophyta</taxon>
        <taxon>Magnoliopsida</taxon>
        <taxon>eudicotyledons</taxon>
        <taxon>Gunneridae</taxon>
        <taxon>Pentapetalae</taxon>
        <taxon>rosids</taxon>
        <taxon>fabids</taxon>
        <taxon>Rosales</taxon>
        <taxon>Rosaceae</taxon>
        <taxon>Rosoideae</taxon>
        <taxon>Rosoideae incertae sedis</taxon>
        <taxon>Rosa</taxon>
    </lineage>
</organism>
<evidence type="ECO:0000256" key="11">
    <source>
        <dbReference type="RuleBase" id="RU000461"/>
    </source>
</evidence>
<comment type="cofactor">
    <cofactor evidence="1 10">
        <name>heme</name>
        <dbReference type="ChEBI" id="CHEBI:30413"/>
    </cofactor>
</comment>
<dbReference type="PRINTS" id="PR00463">
    <property type="entry name" value="EP450I"/>
</dbReference>
<gene>
    <name evidence="12" type="ORF">RchiOBHm_Chr1g0345521</name>
</gene>
<evidence type="ECO:0000313" key="13">
    <source>
        <dbReference type="Proteomes" id="UP000238479"/>
    </source>
</evidence>
<keyword evidence="8 11" id="KW-0503">Monooxygenase</keyword>
<dbReference type="Gramene" id="PRQ57184">
    <property type="protein sequence ID" value="PRQ57184"/>
    <property type="gene ID" value="RchiOBHm_Chr1g0345521"/>
</dbReference>
<dbReference type="InterPro" id="IPR017972">
    <property type="entry name" value="Cyt_P450_CS"/>
</dbReference>
<dbReference type="SUPFAM" id="SSF48264">
    <property type="entry name" value="Cytochrome P450"/>
    <property type="match status" value="1"/>
</dbReference>
<keyword evidence="6 11" id="KW-0560">Oxidoreductase</keyword>
<proteinExistence type="inferred from homology"/>
<evidence type="ECO:0000256" key="5">
    <source>
        <dbReference type="ARBA" id="ARBA00022723"/>
    </source>
</evidence>
<reference evidence="12 13" key="1">
    <citation type="journal article" date="2018" name="Nat. Genet.">
        <title>The Rosa genome provides new insights in the design of modern roses.</title>
        <authorList>
            <person name="Bendahmane M."/>
        </authorList>
    </citation>
    <scope>NUCLEOTIDE SEQUENCE [LARGE SCALE GENOMIC DNA]</scope>
    <source>
        <strain evidence="13">cv. Old Blush</strain>
    </source>
</reference>
<evidence type="ECO:0000256" key="9">
    <source>
        <dbReference type="ARBA" id="ARBA00023136"/>
    </source>
</evidence>
<evidence type="ECO:0000313" key="12">
    <source>
        <dbReference type="EMBL" id="PRQ57184.1"/>
    </source>
</evidence>